<protein>
    <recommendedName>
        <fullName evidence="4">DUF35 domain-containing protein</fullName>
    </recommendedName>
</protein>
<evidence type="ECO:0000313" key="2">
    <source>
        <dbReference type="EMBL" id="WNC68185.1"/>
    </source>
</evidence>
<reference evidence="3" key="1">
    <citation type="submission" date="2023-09" db="EMBL/GenBank/DDBJ databases">
        <authorList>
            <person name="Li S."/>
            <person name="Li X."/>
            <person name="Zhang C."/>
            <person name="Zhao Z."/>
        </authorList>
    </citation>
    <scope>NUCLEOTIDE SEQUENCE [LARGE SCALE GENOMIC DNA]</scope>
    <source>
        <strain evidence="3">SQ345</strain>
    </source>
</reference>
<sequence length="81" mass="8913">MSLGMSAAWRSMQPKKKRCKRCGLFYTKALGKCNNCSHLNESQLAQLKKQHQKSLSANSALGKTMLLCAVIIGLLLLASFL</sequence>
<keyword evidence="3" id="KW-1185">Reference proteome</keyword>
<dbReference type="EMBL" id="CP134146">
    <property type="protein sequence ID" value="WNC68185.1"/>
    <property type="molecule type" value="Genomic_DNA"/>
</dbReference>
<dbReference type="RefSeq" id="WP_348387342.1">
    <property type="nucleotide sequence ID" value="NZ_CP134146.1"/>
</dbReference>
<accession>A0ABY9THH2</accession>
<keyword evidence="1" id="KW-0472">Membrane</keyword>
<evidence type="ECO:0000256" key="1">
    <source>
        <dbReference type="SAM" id="Phobius"/>
    </source>
</evidence>
<proteinExistence type="predicted"/>
<feature type="transmembrane region" description="Helical" evidence="1">
    <location>
        <begin position="60"/>
        <end position="80"/>
    </location>
</feature>
<evidence type="ECO:0008006" key="4">
    <source>
        <dbReference type="Google" id="ProtNLM"/>
    </source>
</evidence>
<organism evidence="2 3">
    <name type="scientific">Thalassotalea nanhaiensis</name>
    <dbReference type="NCBI Taxonomy" id="3065648"/>
    <lineage>
        <taxon>Bacteria</taxon>
        <taxon>Pseudomonadati</taxon>
        <taxon>Pseudomonadota</taxon>
        <taxon>Gammaproteobacteria</taxon>
        <taxon>Alteromonadales</taxon>
        <taxon>Colwelliaceae</taxon>
        <taxon>Thalassotalea</taxon>
    </lineage>
</organism>
<keyword evidence="1" id="KW-0812">Transmembrane</keyword>
<gene>
    <name evidence="2" type="ORF">RI845_16865</name>
</gene>
<keyword evidence="1" id="KW-1133">Transmembrane helix</keyword>
<dbReference type="Proteomes" id="UP001248581">
    <property type="component" value="Chromosome"/>
</dbReference>
<evidence type="ECO:0000313" key="3">
    <source>
        <dbReference type="Proteomes" id="UP001248581"/>
    </source>
</evidence>
<name>A0ABY9THH2_9GAMM</name>